<dbReference type="AlphaFoldDB" id="A0A1V9XY58"/>
<dbReference type="EMBL" id="MNPL01002220">
    <property type="protein sequence ID" value="OQR78445.1"/>
    <property type="molecule type" value="Genomic_DNA"/>
</dbReference>
<evidence type="ECO:0000313" key="3">
    <source>
        <dbReference type="Proteomes" id="UP000192247"/>
    </source>
</evidence>
<sequence>MLKWVPNSADSGLDFHSGDAWNGQDRYRILTGSDEKDFSPNNIASASNKLSAMKRPSACAQPIQRVDCSTQTDSALPNTAKETMTAYSLEAILGRSRSTQTSPHARSVFTRSTHFLAPLRPGDPPSASAQSEIGPSLGADVAGPFNHITLSGDRRAGGGAARFFGPPKGAGVFGGVGQRIHRPAKRVNFMVAVENSGNTGANNNNPNNRNNSNSTTTTTTTTNTTNNNNATNNTAVNNDRLETTRNLAEDIAVMEDTTALLEERLNFAALQAKAATAAKQPAWSSKKSVAQIALPPVPRPIRNNATSRQAERTDVATSTAISTLGSSAPDFGFNPRRGLELGTNPLYVSDPPRASSLEDVETGALAKAIVRLTTVAGRPSVNNLISKMPSLTQYSSVTGLNSARVSATATTTKGSVFPSPKARMRPSLLSVLMPGLTRPSILTEGLLESSKKDVFLPVGKFSLSTNQGKSLAMSVSPVSIVSAVPAKTSVVPIVSAGSSESPPTARMEFPRQNTATAKDRTERPKRR</sequence>
<dbReference type="OrthoDB" id="10532011at2759"/>
<organism evidence="2 3">
    <name type="scientific">Tropilaelaps mercedesae</name>
    <dbReference type="NCBI Taxonomy" id="418985"/>
    <lineage>
        <taxon>Eukaryota</taxon>
        <taxon>Metazoa</taxon>
        <taxon>Ecdysozoa</taxon>
        <taxon>Arthropoda</taxon>
        <taxon>Chelicerata</taxon>
        <taxon>Arachnida</taxon>
        <taxon>Acari</taxon>
        <taxon>Parasitiformes</taxon>
        <taxon>Mesostigmata</taxon>
        <taxon>Gamasina</taxon>
        <taxon>Dermanyssoidea</taxon>
        <taxon>Laelapidae</taxon>
        <taxon>Tropilaelaps</taxon>
    </lineage>
</organism>
<feature type="region of interest" description="Disordered" evidence="1">
    <location>
        <begin position="494"/>
        <end position="527"/>
    </location>
</feature>
<accession>A0A1V9XY58</accession>
<gene>
    <name evidence="2" type="ORF">BIW11_06404</name>
</gene>
<dbReference type="Proteomes" id="UP000192247">
    <property type="component" value="Unassembled WGS sequence"/>
</dbReference>
<feature type="compositionally biased region" description="Basic and acidic residues" evidence="1">
    <location>
        <begin position="517"/>
        <end position="527"/>
    </location>
</feature>
<evidence type="ECO:0000313" key="2">
    <source>
        <dbReference type="EMBL" id="OQR78445.1"/>
    </source>
</evidence>
<reference evidence="2 3" key="1">
    <citation type="journal article" date="2017" name="Gigascience">
        <title>Draft genome of the honey bee ectoparasitic mite, Tropilaelaps mercedesae, is shaped by the parasitic life history.</title>
        <authorList>
            <person name="Dong X."/>
            <person name="Armstrong S.D."/>
            <person name="Xia D."/>
            <person name="Makepeace B.L."/>
            <person name="Darby A.C."/>
            <person name="Kadowaki T."/>
        </authorList>
    </citation>
    <scope>NUCLEOTIDE SEQUENCE [LARGE SCALE GENOMIC DNA]</scope>
    <source>
        <strain evidence="2">Wuxi-XJTLU</strain>
    </source>
</reference>
<evidence type="ECO:0000256" key="1">
    <source>
        <dbReference type="SAM" id="MobiDB-lite"/>
    </source>
</evidence>
<feature type="region of interest" description="Disordered" evidence="1">
    <location>
        <begin position="297"/>
        <end position="321"/>
    </location>
</feature>
<comment type="caution">
    <text evidence="2">The sequence shown here is derived from an EMBL/GenBank/DDBJ whole genome shotgun (WGS) entry which is preliminary data.</text>
</comment>
<feature type="region of interest" description="Disordered" evidence="1">
    <location>
        <begin position="195"/>
        <end position="237"/>
    </location>
</feature>
<dbReference type="InParanoid" id="A0A1V9XY58"/>
<proteinExistence type="predicted"/>
<protein>
    <submittedName>
        <fullName evidence="2">Uncharacterized protein</fullName>
    </submittedName>
</protein>
<keyword evidence="3" id="KW-1185">Reference proteome</keyword>
<name>A0A1V9XY58_9ACAR</name>